<dbReference type="InterPro" id="IPR048136">
    <property type="entry name" value="STM3941-like"/>
</dbReference>
<name>A0A1M6XWS0_XYLRU</name>
<protein>
    <submittedName>
        <fullName evidence="2">Uncharacterized protein</fullName>
    </submittedName>
</protein>
<feature type="transmembrane region" description="Helical" evidence="1">
    <location>
        <begin position="40"/>
        <end position="60"/>
    </location>
</feature>
<feature type="transmembrane region" description="Helical" evidence="1">
    <location>
        <begin position="12"/>
        <end position="34"/>
    </location>
</feature>
<reference evidence="2 3" key="1">
    <citation type="submission" date="2016-11" db="EMBL/GenBank/DDBJ databases">
        <authorList>
            <person name="Jaros S."/>
            <person name="Januszkiewicz K."/>
            <person name="Wedrychowicz H."/>
        </authorList>
    </citation>
    <scope>NUCLEOTIDE SEQUENCE [LARGE SCALE GENOMIC DNA]</scope>
    <source>
        <strain evidence="2 3">KHT3</strain>
    </source>
</reference>
<evidence type="ECO:0000313" key="3">
    <source>
        <dbReference type="Proteomes" id="UP000184130"/>
    </source>
</evidence>
<dbReference type="RefSeq" id="WP_073210622.1">
    <property type="nucleotide sequence ID" value="NZ_FRBD01000022.1"/>
</dbReference>
<keyword evidence="1" id="KW-1133">Transmembrane helix</keyword>
<proteinExistence type="predicted"/>
<dbReference type="EMBL" id="FRBD01000022">
    <property type="protein sequence ID" value="SHL10319.1"/>
    <property type="molecule type" value="Genomic_DNA"/>
</dbReference>
<organism evidence="2 3">
    <name type="scientific">Xylanibacter ruminicola</name>
    <name type="common">Prevotella ruminicola</name>
    <dbReference type="NCBI Taxonomy" id="839"/>
    <lineage>
        <taxon>Bacteria</taxon>
        <taxon>Pseudomonadati</taxon>
        <taxon>Bacteroidota</taxon>
        <taxon>Bacteroidia</taxon>
        <taxon>Bacteroidales</taxon>
        <taxon>Prevotellaceae</taxon>
        <taxon>Xylanibacter</taxon>
    </lineage>
</organism>
<dbReference type="Proteomes" id="UP000184130">
    <property type="component" value="Unassembled WGS sequence"/>
</dbReference>
<evidence type="ECO:0000313" key="2">
    <source>
        <dbReference type="EMBL" id="SHL10319.1"/>
    </source>
</evidence>
<accession>A0A1M6XWS0</accession>
<evidence type="ECO:0000256" key="1">
    <source>
        <dbReference type="SAM" id="Phobius"/>
    </source>
</evidence>
<dbReference type="AlphaFoldDB" id="A0A1M6XWS0"/>
<keyword evidence="1" id="KW-0812">Transmembrane</keyword>
<gene>
    <name evidence="2" type="ORF">SAMN05216463_12269</name>
</gene>
<keyword evidence="1" id="KW-0472">Membrane</keyword>
<sequence>MEEIKINVSYKAWLLWFGGYIVMLVILIGINYNARGTKNIIEMLSFFSMMMIVSFIPQFISKRTRLIITDTSLIVKTKEEWVVRLSGVESFYVDKFNGRTFIGIRYKEDTWEAGKENMLDDRKRRSKAAMQGYPYEIYVSLLSKTPQEICDLLNQRIRS</sequence>
<dbReference type="NCBIfam" id="NF041635">
    <property type="entry name" value="STM3941_fam"/>
    <property type="match status" value="1"/>
</dbReference>